<evidence type="ECO:0000256" key="3">
    <source>
        <dbReference type="SAM" id="Phobius"/>
    </source>
</evidence>
<dbReference type="Pfam" id="PF00561">
    <property type="entry name" value="Abhydrolase_1"/>
    <property type="match status" value="1"/>
</dbReference>
<accession>A0A9W7W5L3</accession>
<comment type="caution">
    <text evidence="6">The sequence shown here is derived from an EMBL/GenBank/DDBJ whole genome shotgun (WGS) entry which is preliminary data.</text>
</comment>
<comment type="similarity">
    <text evidence="1">Belongs to the peptidase S33 family.</text>
</comment>
<evidence type="ECO:0000313" key="6">
    <source>
        <dbReference type="EMBL" id="KAH9840457.1"/>
    </source>
</evidence>
<evidence type="ECO:0000259" key="5">
    <source>
        <dbReference type="Pfam" id="PF08386"/>
    </source>
</evidence>
<keyword evidence="2" id="KW-0378">Hydrolase</keyword>
<dbReference type="EMBL" id="RIBY02000557">
    <property type="protein sequence ID" value="KAH9840457.1"/>
    <property type="molecule type" value="Genomic_DNA"/>
</dbReference>
<feature type="domain" description="Peptidase S33 tripeptidyl aminopeptidase-like C-terminal" evidence="5">
    <location>
        <begin position="507"/>
        <end position="609"/>
    </location>
</feature>
<dbReference type="InterPro" id="IPR000073">
    <property type="entry name" value="AB_hydrolase_1"/>
</dbReference>
<keyword evidence="3" id="KW-1133">Transmembrane helix</keyword>
<dbReference type="Pfam" id="PF08386">
    <property type="entry name" value="Abhydrolase_4"/>
    <property type="match status" value="1"/>
</dbReference>
<proteinExistence type="inferred from homology"/>
<dbReference type="AlphaFoldDB" id="A0A9W7W5L3"/>
<keyword evidence="3" id="KW-0812">Transmembrane</keyword>
<organism evidence="6 7">
    <name type="scientific">Teratosphaeria destructans</name>
    <dbReference type="NCBI Taxonomy" id="418781"/>
    <lineage>
        <taxon>Eukaryota</taxon>
        <taxon>Fungi</taxon>
        <taxon>Dikarya</taxon>
        <taxon>Ascomycota</taxon>
        <taxon>Pezizomycotina</taxon>
        <taxon>Dothideomycetes</taxon>
        <taxon>Dothideomycetidae</taxon>
        <taxon>Mycosphaerellales</taxon>
        <taxon>Teratosphaeriaceae</taxon>
        <taxon>Teratosphaeria</taxon>
    </lineage>
</organism>
<gene>
    <name evidence="6" type="ORF">Tdes44962_MAKER01657</name>
</gene>
<dbReference type="GO" id="GO:0004177">
    <property type="term" value="F:aminopeptidase activity"/>
    <property type="evidence" value="ECO:0007669"/>
    <property type="project" value="UniProtKB-KW"/>
</dbReference>
<sequence length="650" mass="71663">MKPASPRTDTQRPEWPRSRKFIVVLLCASWLGLTWTWHSPGNSKNISPDDPQPVFHWSGIQPASILQYEDCYDGLQCARLEVPMDYDEPEAAATVVIATIRRPARVPLDSLNYGGAIWTNPGGPGGSGVKQQLAMGEWIQNIVDAERSPEEAQPGDKYFDIISFDPRGVNHTTPTISCFPNSVSRATWNLQAEAEGLLGSSDNSLRTSWRRATALATGCSEMIMSNTFFSVAEHADTASVAADMVTLVEKHGEWRQNEVRRLQNLANPFHSHARSLDGSAPAHWTWQEGQEKLQYWGSSYGTLLGSTFAAKYPQRVERMVLDGVVEMEDYYQGPWEQNLADTDKILARFFDSCAAAGHERCSFWREGGPTVLRTLYHKLLHDLKTDPLGVPGTATRGPEVITWSDMKLIVKDGLYQPLHGFPVLADMLDDMTNSNGSQVADFKYNSRKSVCGTAKQCSDPFSHECVLPGWSPYDALPAVLCTDANGSNAFTEDSFRTYWHKLQNQSEAMGDYWAATLLTCAGWKAESKHPFTGPFGGNTSHPILFIGNTLDPVTPFRSAQKMAERFPGAGLLRQDSEGHCSFTEPSVCTARAVRQYFQTGGLPGEGTVCDADAVPFFGSEGRARGVGAGDERLMESVVEATRRSKVPMPL</sequence>
<evidence type="ECO:0000256" key="2">
    <source>
        <dbReference type="ARBA" id="ARBA00022801"/>
    </source>
</evidence>
<keyword evidence="7" id="KW-1185">Reference proteome</keyword>
<feature type="transmembrane region" description="Helical" evidence="3">
    <location>
        <begin position="21"/>
        <end position="38"/>
    </location>
</feature>
<dbReference type="Gene3D" id="3.40.50.1820">
    <property type="entry name" value="alpha/beta hydrolase"/>
    <property type="match status" value="2"/>
</dbReference>
<dbReference type="PANTHER" id="PTHR43248">
    <property type="entry name" value="2-SUCCINYL-6-HYDROXY-2,4-CYCLOHEXADIENE-1-CARBOXYLATE SYNTHASE"/>
    <property type="match status" value="1"/>
</dbReference>
<dbReference type="Proteomes" id="UP001138500">
    <property type="component" value="Unassembled WGS sequence"/>
</dbReference>
<evidence type="ECO:0000259" key="4">
    <source>
        <dbReference type="Pfam" id="PF00561"/>
    </source>
</evidence>
<dbReference type="InterPro" id="IPR029058">
    <property type="entry name" value="AB_hydrolase_fold"/>
</dbReference>
<dbReference type="InterPro" id="IPR051601">
    <property type="entry name" value="Serine_prot/Carboxylest_S33"/>
</dbReference>
<evidence type="ECO:0000256" key="1">
    <source>
        <dbReference type="ARBA" id="ARBA00010088"/>
    </source>
</evidence>
<feature type="domain" description="AB hydrolase-1" evidence="4">
    <location>
        <begin position="122"/>
        <end position="350"/>
    </location>
</feature>
<dbReference type="PANTHER" id="PTHR43248:SF25">
    <property type="entry name" value="AB HYDROLASE-1 DOMAIN-CONTAINING PROTEIN-RELATED"/>
    <property type="match status" value="1"/>
</dbReference>
<reference evidence="6 7" key="1">
    <citation type="journal article" date="2018" name="IMA Fungus">
        <title>IMA Genome-F 10: Nine draft genome sequences of Claviceps purpurea s.lat., including C. arundinis, C. humidiphila, and C. cf. spartinae, pseudomolecules for the pitch canker pathogen Fusarium circinatum, draft genome of Davidsoniella eucalypti, Grosmannia galeiformis, Quambalaria eucalypti, and Teratosphaeria destructans.</title>
        <authorList>
            <person name="Wingfield B.D."/>
            <person name="Liu M."/>
            <person name="Nguyen H.D."/>
            <person name="Lane F.A."/>
            <person name="Morgan S.W."/>
            <person name="De Vos L."/>
            <person name="Wilken P.M."/>
            <person name="Duong T.A."/>
            <person name="Aylward J."/>
            <person name="Coetzee M.P."/>
            <person name="Dadej K."/>
            <person name="De Beer Z.W."/>
            <person name="Findlay W."/>
            <person name="Havenga M."/>
            <person name="Kolarik M."/>
            <person name="Menzies J.G."/>
            <person name="Naidoo K."/>
            <person name="Pochopski O."/>
            <person name="Shoukouhi P."/>
            <person name="Santana Q.C."/>
            <person name="Seifert K.A."/>
            <person name="Soal N."/>
            <person name="Steenkamp E.T."/>
            <person name="Tatham C.T."/>
            <person name="van der Nest M.A."/>
            <person name="Wingfield M.J."/>
        </authorList>
    </citation>
    <scope>NUCLEOTIDE SEQUENCE [LARGE SCALE GENOMIC DNA]</scope>
    <source>
        <strain evidence="6">CMW44962</strain>
    </source>
</reference>
<dbReference type="OrthoDB" id="425534at2759"/>
<reference evidence="6 7" key="2">
    <citation type="journal article" date="2021" name="Curr. Genet.">
        <title>Genetic response to nitrogen starvation in the aggressive Eucalyptus foliar pathogen Teratosphaeria destructans.</title>
        <authorList>
            <person name="Havenga M."/>
            <person name="Wingfield B.D."/>
            <person name="Wingfield M.J."/>
            <person name="Dreyer L.L."/>
            <person name="Roets F."/>
            <person name="Aylward J."/>
        </authorList>
    </citation>
    <scope>NUCLEOTIDE SEQUENCE [LARGE SCALE GENOMIC DNA]</scope>
    <source>
        <strain evidence="6">CMW44962</strain>
    </source>
</reference>
<evidence type="ECO:0000313" key="7">
    <source>
        <dbReference type="Proteomes" id="UP001138500"/>
    </source>
</evidence>
<dbReference type="SUPFAM" id="SSF53474">
    <property type="entry name" value="alpha/beta-Hydrolases"/>
    <property type="match status" value="1"/>
</dbReference>
<keyword evidence="3" id="KW-0472">Membrane</keyword>
<protein>
    <submittedName>
        <fullName evidence="6">Peptidase S33 tripeptidyl aminopeptidase-like (TAP)</fullName>
    </submittedName>
</protein>
<dbReference type="InterPro" id="IPR013595">
    <property type="entry name" value="Pept_S33_TAP-like_C"/>
</dbReference>
<name>A0A9W7W5L3_9PEZI</name>